<accession>A0AA88HEP1</accession>
<feature type="domain" description="MYND-type" evidence="5">
    <location>
        <begin position="133"/>
        <end position="169"/>
    </location>
</feature>
<dbReference type="Proteomes" id="UP001187531">
    <property type="component" value="Unassembled WGS sequence"/>
</dbReference>
<comment type="caution">
    <text evidence="6">The sequence shown here is derived from an EMBL/GenBank/DDBJ whole genome shotgun (WGS) entry which is preliminary data.</text>
</comment>
<keyword evidence="1" id="KW-0479">Metal-binding</keyword>
<evidence type="ECO:0000256" key="4">
    <source>
        <dbReference type="PROSITE-ProRule" id="PRU00134"/>
    </source>
</evidence>
<dbReference type="PROSITE" id="PS50865">
    <property type="entry name" value="ZF_MYND_2"/>
    <property type="match status" value="1"/>
</dbReference>
<dbReference type="Pfam" id="PF01753">
    <property type="entry name" value="zf-MYND"/>
    <property type="match status" value="1"/>
</dbReference>
<dbReference type="Gene3D" id="6.10.140.2220">
    <property type="match status" value="1"/>
</dbReference>
<evidence type="ECO:0000259" key="5">
    <source>
        <dbReference type="PROSITE" id="PS50865"/>
    </source>
</evidence>
<name>A0AA88HEP1_ARTSF</name>
<dbReference type="InterPro" id="IPR007320">
    <property type="entry name" value="PDCD2_C"/>
</dbReference>
<evidence type="ECO:0000256" key="1">
    <source>
        <dbReference type="ARBA" id="ARBA00022723"/>
    </source>
</evidence>
<evidence type="ECO:0000313" key="7">
    <source>
        <dbReference type="Proteomes" id="UP001187531"/>
    </source>
</evidence>
<keyword evidence="7" id="KW-1185">Reference proteome</keyword>
<dbReference type="GO" id="GO:0005634">
    <property type="term" value="C:nucleus"/>
    <property type="evidence" value="ECO:0007669"/>
    <property type="project" value="TreeGrafter"/>
</dbReference>
<protein>
    <recommendedName>
        <fullName evidence="5">MYND-type domain-containing protein</fullName>
    </recommendedName>
</protein>
<dbReference type="Pfam" id="PF04194">
    <property type="entry name" value="PDCD2_C"/>
    <property type="match status" value="1"/>
</dbReference>
<proteinExistence type="predicted"/>
<dbReference type="PANTHER" id="PTHR12298:SF4">
    <property type="entry name" value="PROGRAMMED CELL DEATH PROTEIN 2"/>
    <property type="match status" value="1"/>
</dbReference>
<dbReference type="SUPFAM" id="SSF144232">
    <property type="entry name" value="HIT/MYND zinc finger-like"/>
    <property type="match status" value="1"/>
</dbReference>
<dbReference type="EMBL" id="JAVRJZ010000019">
    <property type="protein sequence ID" value="KAK2707568.1"/>
    <property type="molecule type" value="Genomic_DNA"/>
</dbReference>
<dbReference type="PROSITE" id="PS01360">
    <property type="entry name" value="ZF_MYND_1"/>
    <property type="match status" value="1"/>
</dbReference>
<evidence type="ECO:0000313" key="6">
    <source>
        <dbReference type="EMBL" id="KAK2707568.1"/>
    </source>
</evidence>
<dbReference type="EMBL" id="JAVRJZ010000019">
    <property type="protein sequence ID" value="KAK2707566.1"/>
    <property type="molecule type" value="Genomic_DNA"/>
</dbReference>
<dbReference type="AlphaFoldDB" id="A0AA88HEP1"/>
<dbReference type="PANTHER" id="PTHR12298">
    <property type="entry name" value="PCDC2 PROGRAMMED CELL DEATH PROTEIN 2 -RELATED"/>
    <property type="match status" value="1"/>
</dbReference>
<gene>
    <name evidence="6" type="ORF">QYM36_015315</name>
</gene>
<dbReference type="GO" id="GO:0005737">
    <property type="term" value="C:cytoplasm"/>
    <property type="evidence" value="ECO:0007669"/>
    <property type="project" value="InterPro"/>
</dbReference>
<sequence>MSYGEGAELGFCEEAESWNLLSRYLPSKVGGKPSWLDLKNIPKSSDLKCLNCGKGLAFLLQLYAPVDDSNGEPVKATCYHRTVFVFCCKECGKTFKTFRSQLPQRNEFYPPEDPEDRENWHPEIIVDKFTKVCSYCGCGSMSVCSKCKKRSYCGREHQIADWSKHKKFCQNTNGSQTKEEESRNDFLFPEFKIVIEEETLGKVEKTVKCELNRLNDLKKEGKAGIFADDPTVDAELNAIGTSEDKHFMKFKDLIKHNQDQVIRYNKAKPLWVSDKNIPSEIDIAKCQYCDGKRTFEFQVMPQLLNSLNLDPLKDPLDWGTLAIFTCENNCDEGPNYKEEFIWKQDFGGCIKPEVTSRQQGNAQIVCS</sequence>
<dbReference type="GO" id="GO:0008270">
    <property type="term" value="F:zinc ion binding"/>
    <property type="evidence" value="ECO:0007669"/>
    <property type="project" value="UniProtKB-KW"/>
</dbReference>
<evidence type="ECO:0000256" key="3">
    <source>
        <dbReference type="ARBA" id="ARBA00022833"/>
    </source>
</evidence>
<evidence type="ECO:0000256" key="2">
    <source>
        <dbReference type="ARBA" id="ARBA00022771"/>
    </source>
</evidence>
<dbReference type="InterPro" id="IPR002893">
    <property type="entry name" value="Znf_MYND"/>
</dbReference>
<keyword evidence="3" id="KW-0862">Zinc</keyword>
<organism evidence="6 7">
    <name type="scientific">Artemia franciscana</name>
    <name type="common">Brine shrimp</name>
    <name type="synonym">Artemia sanfranciscana</name>
    <dbReference type="NCBI Taxonomy" id="6661"/>
    <lineage>
        <taxon>Eukaryota</taxon>
        <taxon>Metazoa</taxon>
        <taxon>Ecdysozoa</taxon>
        <taxon>Arthropoda</taxon>
        <taxon>Crustacea</taxon>
        <taxon>Branchiopoda</taxon>
        <taxon>Anostraca</taxon>
        <taxon>Artemiidae</taxon>
        <taxon>Artemia</taxon>
    </lineage>
</organism>
<reference evidence="6" key="1">
    <citation type="submission" date="2023-07" db="EMBL/GenBank/DDBJ databases">
        <title>Chromosome-level genome assembly of Artemia franciscana.</title>
        <authorList>
            <person name="Jo E."/>
        </authorList>
    </citation>
    <scope>NUCLEOTIDE SEQUENCE</scope>
    <source>
        <tissue evidence="6">Whole body</tissue>
    </source>
</reference>
<keyword evidence="2 4" id="KW-0863">Zinc-finger</keyword>